<organism evidence="2 3">
    <name type="scientific">Xenoophorus captivus</name>
    <dbReference type="NCBI Taxonomy" id="1517983"/>
    <lineage>
        <taxon>Eukaryota</taxon>
        <taxon>Metazoa</taxon>
        <taxon>Chordata</taxon>
        <taxon>Craniata</taxon>
        <taxon>Vertebrata</taxon>
        <taxon>Euteleostomi</taxon>
        <taxon>Actinopterygii</taxon>
        <taxon>Neopterygii</taxon>
        <taxon>Teleostei</taxon>
        <taxon>Neoteleostei</taxon>
        <taxon>Acanthomorphata</taxon>
        <taxon>Ovalentaria</taxon>
        <taxon>Atherinomorphae</taxon>
        <taxon>Cyprinodontiformes</taxon>
        <taxon>Goodeidae</taxon>
        <taxon>Xenoophorus</taxon>
    </lineage>
</organism>
<feature type="compositionally biased region" description="Basic and acidic residues" evidence="1">
    <location>
        <begin position="74"/>
        <end position="97"/>
    </location>
</feature>
<evidence type="ECO:0000313" key="3">
    <source>
        <dbReference type="Proteomes" id="UP001434883"/>
    </source>
</evidence>
<accession>A0ABV0R2C0</accession>
<dbReference type="EMBL" id="JAHRIN010028659">
    <property type="protein sequence ID" value="MEQ2201697.1"/>
    <property type="molecule type" value="Genomic_DNA"/>
</dbReference>
<name>A0ABV0R2C0_9TELE</name>
<dbReference type="Proteomes" id="UP001434883">
    <property type="component" value="Unassembled WGS sequence"/>
</dbReference>
<feature type="region of interest" description="Disordered" evidence="1">
    <location>
        <begin position="213"/>
        <end position="242"/>
    </location>
</feature>
<keyword evidence="3" id="KW-1185">Reference proteome</keyword>
<feature type="compositionally biased region" description="Pro residues" evidence="1">
    <location>
        <begin position="25"/>
        <end position="41"/>
    </location>
</feature>
<comment type="caution">
    <text evidence="2">The sequence shown here is derived from an EMBL/GenBank/DDBJ whole genome shotgun (WGS) entry which is preliminary data.</text>
</comment>
<gene>
    <name evidence="2" type="ORF">XENOCAPTIV_016617</name>
</gene>
<proteinExistence type="predicted"/>
<reference evidence="2 3" key="1">
    <citation type="submission" date="2021-06" db="EMBL/GenBank/DDBJ databases">
        <authorList>
            <person name="Palmer J.M."/>
        </authorList>
    </citation>
    <scope>NUCLEOTIDE SEQUENCE [LARGE SCALE GENOMIC DNA]</scope>
    <source>
        <strain evidence="2 3">XC_2019</strain>
        <tissue evidence="2">Muscle</tissue>
    </source>
</reference>
<protein>
    <submittedName>
        <fullName evidence="2">Uncharacterized protein</fullName>
    </submittedName>
</protein>
<feature type="region of interest" description="Disordered" evidence="1">
    <location>
        <begin position="1"/>
        <end position="201"/>
    </location>
</feature>
<evidence type="ECO:0000256" key="1">
    <source>
        <dbReference type="SAM" id="MobiDB-lite"/>
    </source>
</evidence>
<sequence length="264" mass="27975">MDLIETPGKEPCQTSQTSLEEEPSGEPPSPTTPTTPSPVPLPRRLAKPGTAAEQQPGTVMEVPVPLQRLAVSQKDPEEVGDRLADEVPESEKSESETSTKTSSSDSGIEDGKSTPTMEEEKAALEPPENEQSPQAETTSGKVNMINQHIPKVHISDADVIVVGNRDSPTPSSSPNVTPGSTPTPSFAATPVLPSHVGMNDTMSKGMADRVLIGGNAESASPQANGKHNKWDSYTSSMTSDSMSISKENFSICSRVSRSKKLKVK</sequence>
<feature type="compositionally biased region" description="Low complexity" evidence="1">
    <location>
        <begin position="167"/>
        <end position="185"/>
    </location>
</feature>
<feature type="compositionally biased region" description="Polar residues" evidence="1">
    <location>
        <begin position="129"/>
        <end position="146"/>
    </location>
</feature>
<evidence type="ECO:0000313" key="2">
    <source>
        <dbReference type="EMBL" id="MEQ2201697.1"/>
    </source>
</evidence>
<feature type="compositionally biased region" description="Low complexity" evidence="1">
    <location>
        <begin position="231"/>
        <end position="242"/>
    </location>
</feature>